<dbReference type="Proteomes" id="UP000000457">
    <property type="component" value="Segment"/>
</dbReference>
<dbReference type="RefSeq" id="YP_006987273.1">
    <property type="nucleotide sequence ID" value="NC_019401.1"/>
</dbReference>
<organism evidence="1 2">
    <name type="scientific">Cronobacter phage vB_CsaM_GAP32</name>
    <dbReference type="NCBI Taxonomy" id="1141136"/>
    <lineage>
        <taxon>Viruses</taxon>
        <taxon>Duplodnaviria</taxon>
        <taxon>Heunggongvirae</taxon>
        <taxon>Uroviricota</taxon>
        <taxon>Caudoviricetes</taxon>
        <taxon>Mimasvirus</taxon>
        <taxon>Mimasvirus GAP32</taxon>
    </lineage>
</organism>
<sequence length="95" mass="11102">MTKMIKISKVIVVDEEVELNKFLESKAAHFEFIDENLDTSYMKSYGYPDESFILVLQEYDCGDICYSEIGYVICPDEPKNMRKHVLDNMDSFVEL</sequence>
<accession>K4F6P3</accession>
<gene>
    <name evidence="1" type="ORF">GAP32_168</name>
</gene>
<keyword evidence="2" id="KW-1185">Reference proteome</keyword>
<dbReference type="EMBL" id="JN882285">
    <property type="protein sequence ID" value="AFC21618.1"/>
    <property type="molecule type" value="Genomic_DNA"/>
</dbReference>
<evidence type="ECO:0000313" key="1">
    <source>
        <dbReference type="EMBL" id="AFC21618.1"/>
    </source>
</evidence>
<dbReference type="KEGG" id="vg:13993908"/>
<proteinExistence type="predicted"/>
<reference evidence="1 2" key="1">
    <citation type="journal article" date="2014" name="Virology">
        <title>Supersize me: Cronobacter sakazakii phage GAP32.</title>
        <authorList>
            <person name="Abbasifar R."/>
            <person name="Griffiths M.W."/>
            <person name="Sabour P.M."/>
            <person name="Ackermann H.-W."/>
            <person name="Vandersteegen K."/>
            <person name="Lavigne R."/>
            <person name="Noben J.-P."/>
            <person name="Villa A.A."/>
            <person name="Abbasifar A."/>
            <person name="Nash J.H.E."/>
            <person name="Kropinski A.M."/>
        </authorList>
    </citation>
    <scope>NUCLEOTIDE SEQUENCE [LARGE SCALE GENOMIC DNA]</scope>
    <source>
        <strain evidence="1">GAP-32</strain>
    </source>
</reference>
<dbReference type="GeneID" id="13993908"/>
<protein>
    <submittedName>
        <fullName evidence="1">Uncharacterized protein</fullName>
    </submittedName>
</protein>
<name>K4F6P3_9CAUD</name>
<evidence type="ECO:0000313" key="2">
    <source>
        <dbReference type="Proteomes" id="UP000000457"/>
    </source>
</evidence>